<name>A0A1X9NIS8_9GAMM</name>
<sequence length="248" mass="28712">MKDYGPNPGMFRKWLRNYKVSRHRPKIWRLPEPDIAYIKVTKVASTSIELTLSRHLHATLGTGDVDEVTPKLVRQYADQYAQHLKVKDFMASNKPPFTFAFVRNPLDRLVSSYTDKILDVRNAGKSKNIFWNLDINLDMSFEDFVERVAEIPDEKIDRHLRAQSYFLCNNGQVIPDFIGRFEKMSEDWSELAARFGLPELPHKNKSTKSKSKTIYTLKSAQMAAERYQEDIENFGYGDDVEALIASLK</sequence>
<dbReference type="PANTHER" id="PTHR12137:SF54">
    <property type="entry name" value="CARBOHYDRATE SULFOTRANSFERASE"/>
    <property type="match status" value="1"/>
</dbReference>
<dbReference type="PANTHER" id="PTHR12137">
    <property type="entry name" value="CARBOHYDRATE SULFOTRANSFERASE"/>
    <property type="match status" value="1"/>
</dbReference>
<dbReference type="InterPro" id="IPR018011">
    <property type="entry name" value="Carb_sulfotrans_8-10"/>
</dbReference>
<dbReference type="RefSeq" id="WP_085758019.1">
    <property type="nucleotide sequence ID" value="NZ_CP019343.1"/>
</dbReference>
<keyword evidence="4" id="KW-1133">Transmembrane helix</keyword>
<evidence type="ECO:0000256" key="6">
    <source>
        <dbReference type="ARBA" id="ARBA00023136"/>
    </source>
</evidence>
<keyword evidence="6" id="KW-0472">Membrane</keyword>
<dbReference type="GO" id="GO:0008146">
    <property type="term" value="F:sulfotransferase activity"/>
    <property type="evidence" value="ECO:0007669"/>
    <property type="project" value="InterPro"/>
</dbReference>
<protein>
    <recommendedName>
        <fullName evidence="10">Sulfotransferase family protein</fullName>
    </recommendedName>
</protein>
<evidence type="ECO:0000313" key="9">
    <source>
        <dbReference type="Proteomes" id="UP000193450"/>
    </source>
</evidence>
<dbReference type="InterPro" id="IPR027417">
    <property type="entry name" value="P-loop_NTPase"/>
</dbReference>
<evidence type="ECO:0000256" key="1">
    <source>
        <dbReference type="ARBA" id="ARBA00004323"/>
    </source>
</evidence>
<keyword evidence="5" id="KW-0333">Golgi apparatus</keyword>
<dbReference type="Proteomes" id="UP000193450">
    <property type="component" value="Chromosome"/>
</dbReference>
<evidence type="ECO:0000256" key="4">
    <source>
        <dbReference type="ARBA" id="ARBA00022989"/>
    </source>
</evidence>
<dbReference type="KEGG" id="osg:BST96_07055"/>
<evidence type="ECO:0000256" key="3">
    <source>
        <dbReference type="ARBA" id="ARBA00022692"/>
    </source>
</evidence>
<gene>
    <name evidence="8" type="ORF">BST96_07055</name>
</gene>
<organism evidence="8 9">
    <name type="scientific">Oceanicoccus sagamiensis</name>
    <dbReference type="NCBI Taxonomy" id="716816"/>
    <lineage>
        <taxon>Bacteria</taxon>
        <taxon>Pseudomonadati</taxon>
        <taxon>Pseudomonadota</taxon>
        <taxon>Gammaproteobacteria</taxon>
        <taxon>Cellvibrionales</taxon>
        <taxon>Spongiibacteraceae</taxon>
        <taxon>Oceanicoccus</taxon>
    </lineage>
</organism>
<reference evidence="8 9" key="1">
    <citation type="submission" date="2016-11" db="EMBL/GenBank/DDBJ databases">
        <title>Trade-off between light-utilization and light-protection in marine flavobacteria.</title>
        <authorList>
            <person name="Kumagai Y."/>
        </authorList>
    </citation>
    <scope>NUCLEOTIDE SEQUENCE [LARGE SCALE GENOMIC DNA]</scope>
    <source>
        <strain evidence="8 9">NBRC 107125</strain>
    </source>
</reference>
<evidence type="ECO:0000313" key="8">
    <source>
        <dbReference type="EMBL" id="ARN73893.1"/>
    </source>
</evidence>
<comment type="subcellular location">
    <subcellularLocation>
        <location evidence="1">Golgi apparatus membrane</location>
        <topology evidence="1">Single-pass type II membrane protein</topology>
    </subcellularLocation>
</comment>
<keyword evidence="2" id="KW-0808">Transferase</keyword>
<evidence type="ECO:0008006" key="10">
    <source>
        <dbReference type="Google" id="ProtNLM"/>
    </source>
</evidence>
<keyword evidence="9" id="KW-1185">Reference proteome</keyword>
<dbReference type="GO" id="GO:0016051">
    <property type="term" value="P:carbohydrate biosynthetic process"/>
    <property type="evidence" value="ECO:0007669"/>
    <property type="project" value="InterPro"/>
</dbReference>
<evidence type="ECO:0000256" key="2">
    <source>
        <dbReference type="ARBA" id="ARBA00022679"/>
    </source>
</evidence>
<dbReference type="SUPFAM" id="SSF52540">
    <property type="entry name" value="P-loop containing nucleoside triphosphate hydrolases"/>
    <property type="match status" value="1"/>
</dbReference>
<keyword evidence="7" id="KW-0325">Glycoprotein</keyword>
<dbReference type="Pfam" id="PF03567">
    <property type="entry name" value="Sulfotransfer_2"/>
    <property type="match status" value="1"/>
</dbReference>
<dbReference type="AlphaFoldDB" id="A0A1X9NIS8"/>
<dbReference type="OrthoDB" id="288532at2"/>
<keyword evidence="3" id="KW-0812">Transmembrane</keyword>
<evidence type="ECO:0000256" key="7">
    <source>
        <dbReference type="ARBA" id="ARBA00023180"/>
    </source>
</evidence>
<accession>A0A1X9NIS8</accession>
<dbReference type="STRING" id="716816.BST96_07055"/>
<dbReference type="InterPro" id="IPR005331">
    <property type="entry name" value="Sulfotransferase"/>
</dbReference>
<dbReference type="EMBL" id="CP019343">
    <property type="protein sequence ID" value="ARN73893.1"/>
    <property type="molecule type" value="Genomic_DNA"/>
</dbReference>
<dbReference type="GO" id="GO:0016020">
    <property type="term" value="C:membrane"/>
    <property type="evidence" value="ECO:0007669"/>
    <property type="project" value="InterPro"/>
</dbReference>
<dbReference type="Gene3D" id="3.40.50.300">
    <property type="entry name" value="P-loop containing nucleotide triphosphate hydrolases"/>
    <property type="match status" value="1"/>
</dbReference>
<proteinExistence type="predicted"/>
<evidence type="ECO:0000256" key="5">
    <source>
        <dbReference type="ARBA" id="ARBA00023034"/>
    </source>
</evidence>